<dbReference type="AlphaFoldDB" id="A0A0H5BLY8"/>
<keyword evidence="1" id="KW-0472">Membrane</keyword>
<sequence>MSLFIILELLRISSLNFFFTWFSFLNNIIYSKFSYTLYKSKKRCKKYNFRPHSTVTCFFDLSY</sequence>
<organism evidence="2">
    <name type="scientific">Amorphochlora amoebiformis</name>
    <dbReference type="NCBI Taxonomy" id="1561963"/>
    <lineage>
        <taxon>Eukaryota</taxon>
        <taxon>Sar</taxon>
        <taxon>Rhizaria</taxon>
        <taxon>Cercozoa</taxon>
        <taxon>Chlorarachniophyceae</taxon>
        <taxon>Amorphochlora</taxon>
    </lineage>
</organism>
<dbReference type="EMBL" id="AB996604">
    <property type="protein sequence ID" value="BAS01982.1"/>
    <property type="molecule type" value="Genomic_DNA"/>
</dbReference>
<evidence type="ECO:0000313" key="2">
    <source>
        <dbReference type="EMBL" id="BAS01982.1"/>
    </source>
</evidence>
<geneLocation type="nucleomorph" evidence="2"/>
<keyword evidence="2" id="KW-0542">Nucleomorph</keyword>
<evidence type="ECO:0000256" key="1">
    <source>
        <dbReference type="SAM" id="Phobius"/>
    </source>
</evidence>
<feature type="transmembrane region" description="Helical" evidence="1">
    <location>
        <begin position="12"/>
        <end position="33"/>
    </location>
</feature>
<proteinExistence type="predicted"/>
<keyword evidence="1" id="KW-1133">Transmembrane helix</keyword>
<name>A0A0H5BLY8_9EUKA</name>
<keyword evidence="1" id="KW-0812">Transmembrane</keyword>
<accession>A0A0H5BLY8</accession>
<protein>
    <submittedName>
        <fullName evidence="2">Uncharacterized protein</fullName>
    </submittedName>
</protein>
<reference evidence="2" key="1">
    <citation type="journal article" date="2015" name="Genome Biol. Evol.">
        <title>Nucleomorph Genome Sequences of Two Chlorarachniophytes, Amorphochlora amoebiformis and Lotharella vacuolata.</title>
        <authorList>
            <person name="Suzuki S."/>
            <person name="Shirato S."/>
            <person name="Hirakawa Y."/>
            <person name="Ishida K."/>
        </authorList>
    </citation>
    <scope>NUCLEOTIDE SEQUENCE</scope>
    <source>
        <strain evidence="2">CCMP2058</strain>
    </source>
</reference>